<protein>
    <submittedName>
        <fullName evidence="3">Conserved repeat domain-containing protein</fullName>
    </submittedName>
</protein>
<feature type="region of interest" description="Disordered" evidence="1">
    <location>
        <begin position="474"/>
        <end position="510"/>
    </location>
</feature>
<dbReference type="InterPro" id="IPR025738">
    <property type="entry name" value="BatD"/>
</dbReference>
<dbReference type="PANTHER" id="PTHR12861">
    <property type="entry name" value="TRANSLOCON-ASSOCIATED PROTEIN, BETA SUBUNIT PRECURSOR TRAP-BETA SIGNAL SEQUENCE RECEPTOR BETA SUBUNIT"/>
    <property type="match status" value="1"/>
</dbReference>
<dbReference type="Proteomes" id="UP000198535">
    <property type="component" value="Unassembled WGS sequence"/>
</dbReference>
<evidence type="ECO:0000313" key="4">
    <source>
        <dbReference type="Proteomes" id="UP000198535"/>
    </source>
</evidence>
<evidence type="ECO:0000259" key="2">
    <source>
        <dbReference type="Pfam" id="PF01345"/>
    </source>
</evidence>
<dbReference type="InterPro" id="IPR047589">
    <property type="entry name" value="DUF11_rpt"/>
</dbReference>
<evidence type="ECO:0000313" key="3">
    <source>
        <dbReference type="EMBL" id="SFM24611.1"/>
    </source>
</evidence>
<dbReference type="STRING" id="487685.SAMN04488696_0532"/>
<evidence type="ECO:0000256" key="1">
    <source>
        <dbReference type="SAM" id="MobiDB-lite"/>
    </source>
</evidence>
<dbReference type="RefSeq" id="WP_177187933.1">
    <property type="nucleotide sequence ID" value="NZ_FOUJ01000001.1"/>
</dbReference>
<gene>
    <name evidence="3" type="ORF">SAMN04488696_0532</name>
</gene>
<feature type="compositionally biased region" description="Low complexity" evidence="1">
    <location>
        <begin position="476"/>
        <end position="502"/>
    </location>
</feature>
<reference evidence="4" key="1">
    <citation type="submission" date="2016-10" db="EMBL/GenBank/DDBJ databases">
        <authorList>
            <person name="Varghese N."/>
            <person name="Submissions S."/>
        </authorList>
    </citation>
    <scope>NUCLEOTIDE SEQUENCE [LARGE SCALE GENOMIC DNA]</scope>
    <source>
        <strain evidence="4">Mob M</strain>
    </source>
</reference>
<organism evidence="3 4">
    <name type="scientific">Methanolobus profundi</name>
    <dbReference type="NCBI Taxonomy" id="487685"/>
    <lineage>
        <taxon>Archaea</taxon>
        <taxon>Methanobacteriati</taxon>
        <taxon>Methanobacteriota</taxon>
        <taxon>Stenosarchaea group</taxon>
        <taxon>Methanomicrobia</taxon>
        <taxon>Methanosarcinales</taxon>
        <taxon>Methanosarcinaceae</taxon>
        <taxon>Methanolobus</taxon>
    </lineage>
</organism>
<sequence>MFKKNLFYLLCIVFVILIFSTSASAYDLDDIEWSDSKATSGTLHWGGTLKLDDYTIKAEDFDEGGFVSIGIYRNGVLEDKSPVQSGNGFEFRDTEYGDDIRIFIKSMDLNIDEWTGNMEDPTAVVEVYERGIPEMDITIETEDDEYDPRTVAYQYIEATIDIQNEGDAKAFDMDVIIDADGMELADGKLKYNYVSVDEDEVLDTIDVKFEIPHYWEETDVDLTITTLSEDINGEILEDTETKTITIEPVVELMITKTVTEEIYMDETAHVSVSIWNNGIYSLSSVKVSNTVTGDLEMQDSQDNEVTLSFNSKETKAKIFEYTLKPTKTGKFTIPAATATFTAPDGETYTFTADKPTIQINGPDIVITKTVSPETINMGDEVTVKVTVKNQGNRDASVETTETIPDGVTFISGDLTFDDVAADGKSYSYSYKIQIDDAGELKLPETTATFIDMEAYKGEKISNTPVITVVDPNAVAEESSSSSSSSSSSTSDQQSSSSTSDVSTETEYEDDRVQPGFEASFMIMALFAVYFVSRRRDR</sequence>
<proteinExistence type="predicted"/>
<dbReference type="NCBIfam" id="TIGR01451">
    <property type="entry name" value="B_ant_repeat"/>
    <property type="match status" value="1"/>
</dbReference>
<dbReference type="PANTHER" id="PTHR12861:SF3">
    <property type="entry name" value="TRANSLOCON-ASSOCIATED PROTEIN SUBUNIT BETA"/>
    <property type="match status" value="1"/>
</dbReference>
<dbReference type="Pfam" id="PF01345">
    <property type="entry name" value="DUF11"/>
    <property type="match status" value="1"/>
</dbReference>
<accession>A0A1I4PA12</accession>
<feature type="domain" description="DUF11" evidence="2">
    <location>
        <begin position="363"/>
        <end position="473"/>
    </location>
</feature>
<dbReference type="AlphaFoldDB" id="A0A1I4PA12"/>
<dbReference type="OrthoDB" id="125550at2157"/>
<dbReference type="EMBL" id="FOUJ01000001">
    <property type="protein sequence ID" value="SFM24611.1"/>
    <property type="molecule type" value="Genomic_DNA"/>
</dbReference>
<dbReference type="InterPro" id="IPR013783">
    <property type="entry name" value="Ig-like_fold"/>
</dbReference>
<keyword evidence="4" id="KW-1185">Reference proteome</keyword>
<dbReference type="Pfam" id="PF13584">
    <property type="entry name" value="BatD"/>
    <property type="match status" value="1"/>
</dbReference>
<dbReference type="Gene3D" id="2.60.40.10">
    <property type="entry name" value="Immunoglobulins"/>
    <property type="match status" value="1"/>
</dbReference>
<name>A0A1I4PA12_9EURY</name>
<dbReference type="InterPro" id="IPR001434">
    <property type="entry name" value="OmcB-like_DUF11"/>
</dbReference>